<dbReference type="Gene3D" id="3.40.190.10">
    <property type="entry name" value="Periplasmic binding protein-like II"/>
    <property type="match status" value="2"/>
</dbReference>
<feature type="signal peptide" evidence="3">
    <location>
        <begin position="1"/>
        <end position="23"/>
    </location>
</feature>
<evidence type="ECO:0000256" key="1">
    <source>
        <dbReference type="ARBA" id="ARBA00022729"/>
    </source>
</evidence>
<dbReference type="EMBL" id="JBHLVF010000047">
    <property type="protein sequence ID" value="MFC0396226.1"/>
    <property type="molecule type" value="Genomic_DNA"/>
</dbReference>
<feature type="domain" description="DUF3502" evidence="4">
    <location>
        <begin position="495"/>
        <end position="568"/>
    </location>
</feature>
<dbReference type="Proteomes" id="UP001589818">
    <property type="component" value="Unassembled WGS sequence"/>
</dbReference>
<accession>A0ABV6JJY5</accession>
<evidence type="ECO:0000313" key="5">
    <source>
        <dbReference type="EMBL" id="MFC0396226.1"/>
    </source>
</evidence>
<evidence type="ECO:0000313" key="6">
    <source>
        <dbReference type="Proteomes" id="UP001589818"/>
    </source>
</evidence>
<dbReference type="PROSITE" id="PS51257">
    <property type="entry name" value="PROKAR_LIPOPROTEIN"/>
    <property type="match status" value="1"/>
</dbReference>
<dbReference type="PANTHER" id="PTHR43649">
    <property type="entry name" value="ARABINOSE-BINDING PROTEIN-RELATED"/>
    <property type="match status" value="1"/>
</dbReference>
<dbReference type="Pfam" id="PF12010">
    <property type="entry name" value="DUF3502"/>
    <property type="match status" value="1"/>
</dbReference>
<reference evidence="5 6" key="1">
    <citation type="submission" date="2024-09" db="EMBL/GenBank/DDBJ databases">
        <authorList>
            <person name="Sun Q."/>
            <person name="Mori K."/>
        </authorList>
    </citation>
    <scope>NUCLEOTIDE SEQUENCE [LARGE SCALE GENOMIC DNA]</scope>
    <source>
        <strain evidence="5 6">CCM 4839</strain>
    </source>
</reference>
<dbReference type="SUPFAM" id="SSF53850">
    <property type="entry name" value="Periplasmic binding protein-like II"/>
    <property type="match status" value="1"/>
</dbReference>
<feature type="chain" id="PRO_5046123109" evidence="3">
    <location>
        <begin position="24"/>
        <end position="575"/>
    </location>
</feature>
<evidence type="ECO:0000256" key="3">
    <source>
        <dbReference type="SAM" id="SignalP"/>
    </source>
</evidence>
<dbReference type="InterPro" id="IPR022627">
    <property type="entry name" value="DUF3502"/>
</dbReference>
<sequence length="575" mass="64020">MKNKSVKTASVLLAVVMWISLLAACSNGNDAQNKPADNSVGSETNAGKETNGDANADKPEPPKQTTLNIMLWGDKPNQFDDVVAEFEKETKDTLNLKLKFTFTPQADYVNKLKLKLAAGEQVDIAFDAPWMNMNTFIAQDNYTNLDDYFNNDKWPGLKSAFGQGYLENNQFTGKDGKLHTYGVPLGHYLGELAVMFYRKDLATKYGMGEIASNDDMIKYFDNVLQNDKNVIPLVVRNDGNYGASALIDGNKDLPSKPDAGIWDISLAPNIIASAIVKDKQVVDVTVNGDKAANVAGFPAPFNGKDYSTFEAIREWHDKGYIEKEPIVRKDATGTFAAGKAAAMIETMANFDSINAQLKAGVPSAELGIYLYQNKTRDKVQPNPYYISDFRIWNFLCIPKTSGNADRAMSFINWLFENQDNHDLFELGIKGKHWEPVGDDKFKYPVGVDLAQNYSFNGYLLTWSPKYIRLSDSIPDQMVDYYKYMADENTYIKSAIAGFAFNQDPVKSQMANPDFAKMFNEELAYKLGMVGNPAAGLALLQSKWEGNGRLQADIQAIKDELKKQLQAFLDQQPAAQ</sequence>
<keyword evidence="6" id="KW-1185">Reference proteome</keyword>
<feature type="region of interest" description="Disordered" evidence="2">
    <location>
        <begin position="30"/>
        <end position="65"/>
    </location>
</feature>
<gene>
    <name evidence="5" type="ORF">ACFFJ8_33220</name>
</gene>
<dbReference type="PANTHER" id="PTHR43649:SF33">
    <property type="entry name" value="POLYGALACTURONAN_RHAMNOGALACTURONAN-BINDING PROTEIN YTCQ"/>
    <property type="match status" value="1"/>
</dbReference>
<dbReference type="RefSeq" id="WP_204816935.1">
    <property type="nucleotide sequence ID" value="NZ_JANHOF010000002.1"/>
</dbReference>
<organism evidence="5 6">
    <name type="scientific">Paenibacillus mendelii</name>
    <dbReference type="NCBI Taxonomy" id="206163"/>
    <lineage>
        <taxon>Bacteria</taxon>
        <taxon>Bacillati</taxon>
        <taxon>Bacillota</taxon>
        <taxon>Bacilli</taxon>
        <taxon>Bacillales</taxon>
        <taxon>Paenibacillaceae</taxon>
        <taxon>Paenibacillus</taxon>
    </lineage>
</organism>
<protein>
    <submittedName>
        <fullName evidence="5">Extracellular solute-binding protein</fullName>
    </submittedName>
</protein>
<name>A0ABV6JJY5_9BACL</name>
<dbReference type="InterPro" id="IPR050490">
    <property type="entry name" value="Bact_solute-bd_prot1"/>
</dbReference>
<feature type="compositionally biased region" description="Polar residues" evidence="2">
    <location>
        <begin position="30"/>
        <end position="48"/>
    </location>
</feature>
<evidence type="ECO:0000256" key="2">
    <source>
        <dbReference type="SAM" id="MobiDB-lite"/>
    </source>
</evidence>
<proteinExistence type="predicted"/>
<evidence type="ECO:0000259" key="4">
    <source>
        <dbReference type="Pfam" id="PF12010"/>
    </source>
</evidence>
<keyword evidence="1 3" id="KW-0732">Signal</keyword>
<comment type="caution">
    <text evidence="5">The sequence shown here is derived from an EMBL/GenBank/DDBJ whole genome shotgun (WGS) entry which is preliminary data.</text>
</comment>